<dbReference type="Proteomes" id="UP000030671">
    <property type="component" value="Unassembled WGS sequence"/>
</dbReference>
<proteinExistence type="predicted"/>
<dbReference type="HOGENOM" id="CLU_2800931_0_0_1"/>
<dbReference type="RefSeq" id="XP_009544455.1">
    <property type="nucleotide sequence ID" value="XM_009546160.1"/>
</dbReference>
<evidence type="ECO:0000313" key="1">
    <source>
        <dbReference type="EMBL" id="ETW84827.1"/>
    </source>
</evidence>
<dbReference type="AlphaFoldDB" id="W4KG72"/>
<dbReference type="GeneID" id="20669908"/>
<reference evidence="1 2" key="1">
    <citation type="journal article" date="2012" name="New Phytol.">
        <title>Insight into trade-off between wood decay and parasitism from the genome of a fungal forest pathogen.</title>
        <authorList>
            <person name="Olson A."/>
            <person name="Aerts A."/>
            <person name="Asiegbu F."/>
            <person name="Belbahri L."/>
            <person name="Bouzid O."/>
            <person name="Broberg A."/>
            <person name="Canback B."/>
            <person name="Coutinho P.M."/>
            <person name="Cullen D."/>
            <person name="Dalman K."/>
            <person name="Deflorio G."/>
            <person name="van Diepen L.T."/>
            <person name="Dunand C."/>
            <person name="Duplessis S."/>
            <person name="Durling M."/>
            <person name="Gonthier P."/>
            <person name="Grimwood J."/>
            <person name="Fossdal C.G."/>
            <person name="Hansson D."/>
            <person name="Henrissat B."/>
            <person name="Hietala A."/>
            <person name="Himmelstrand K."/>
            <person name="Hoffmeister D."/>
            <person name="Hogberg N."/>
            <person name="James T.Y."/>
            <person name="Karlsson M."/>
            <person name="Kohler A."/>
            <person name="Kues U."/>
            <person name="Lee Y.H."/>
            <person name="Lin Y.C."/>
            <person name="Lind M."/>
            <person name="Lindquist E."/>
            <person name="Lombard V."/>
            <person name="Lucas S."/>
            <person name="Lunden K."/>
            <person name="Morin E."/>
            <person name="Murat C."/>
            <person name="Park J."/>
            <person name="Raffaello T."/>
            <person name="Rouze P."/>
            <person name="Salamov A."/>
            <person name="Schmutz J."/>
            <person name="Solheim H."/>
            <person name="Stahlberg J."/>
            <person name="Velez H."/>
            <person name="de Vries R.P."/>
            <person name="Wiebenga A."/>
            <person name="Woodward S."/>
            <person name="Yakovlev I."/>
            <person name="Garbelotto M."/>
            <person name="Martin F."/>
            <person name="Grigoriev I.V."/>
            <person name="Stenlid J."/>
        </authorList>
    </citation>
    <scope>NUCLEOTIDE SEQUENCE [LARGE SCALE GENOMIC DNA]</scope>
    <source>
        <strain evidence="1 2">TC 32-1</strain>
    </source>
</reference>
<accession>W4KG72</accession>
<dbReference type="InParanoid" id="W4KG72"/>
<keyword evidence="2" id="KW-1185">Reference proteome</keyword>
<protein>
    <submittedName>
        <fullName evidence="1">Uncharacterized protein</fullName>
    </submittedName>
</protein>
<feature type="non-terminal residue" evidence="1">
    <location>
        <position position="1"/>
    </location>
</feature>
<gene>
    <name evidence="1" type="ORF">HETIRDRAFT_311912</name>
</gene>
<dbReference type="EMBL" id="KI925456">
    <property type="protein sequence ID" value="ETW84827.1"/>
    <property type="molecule type" value="Genomic_DNA"/>
</dbReference>
<evidence type="ECO:0000313" key="2">
    <source>
        <dbReference type="Proteomes" id="UP000030671"/>
    </source>
</evidence>
<sequence length="68" mass="7164">CLVQSQNRLGAIISHSLLLLSILALPPPALEVILVLCSALRATSSITMSLGIFSNAPSTDIHVFVSSY</sequence>
<dbReference type="KEGG" id="hir:HETIRDRAFT_311912"/>
<organism evidence="1 2">
    <name type="scientific">Heterobasidion irregulare (strain TC 32-1)</name>
    <dbReference type="NCBI Taxonomy" id="747525"/>
    <lineage>
        <taxon>Eukaryota</taxon>
        <taxon>Fungi</taxon>
        <taxon>Dikarya</taxon>
        <taxon>Basidiomycota</taxon>
        <taxon>Agaricomycotina</taxon>
        <taxon>Agaricomycetes</taxon>
        <taxon>Russulales</taxon>
        <taxon>Bondarzewiaceae</taxon>
        <taxon>Heterobasidion</taxon>
        <taxon>Heterobasidion annosum species complex</taxon>
    </lineage>
</organism>
<name>W4KG72_HETIT</name>